<dbReference type="EMBL" id="AWUE01022071">
    <property type="protein sequence ID" value="OMO59744.1"/>
    <property type="molecule type" value="Genomic_DNA"/>
</dbReference>
<sequence length="32" mass="3781">MLVSDEDEFTLADADELALDYLEAWDRHKLKK</sequence>
<dbReference type="AlphaFoldDB" id="A0A1R3GNQ5"/>
<name>A0A1R3GNQ5_9ROSI</name>
<gene>
    <name evidence="1" type="ORF">COLO4_34100</name>
</gene>
<evidence type="ECO:0000313" key="1">
    <source>
        <dbReference type="EMBL" id="OMO59744.1"/>
    </source>
</evidence>
<keyword evidence="2" id="KW-1185">Reference proteome</keyword>
<dbReference type="Proteomes" id="UP000187203">
    <property type="component" value="Unassembled WGS sequence"/>
</dbReference>
<comment type="caution">
    <text evidence="1">The sequence shown here is derived from an EMBL/GenBank/DDBJ whole genome shotgun (WGS) entry which is preliminary data.</text>
</comment>
<proteinExistence type="predicted"/>
<protein>
    <submittedName>
        <fullName evidence="1">Uncharacterized protein</fullName>
    </submittedName>
</protein>
<reference evidence="2" key="1">
    <citation type="submission" date="2013-09" db="EMBL/GenBank/DDBJ databases">
        <title>Corchorus olitorius genome sequencing.</title>
        <authorList>
            <person name="Alam M."/>
            <person name="Haque M.S."/>
            <person name="Islam M.S."/>
            <person name="Emdad E.M."/>
            <person name="Islam M.M."/>
            <person name="Ahmed B."/>
            <person name="Halim A."/>
            <person name="Hossen Q.M.M."/>
            <person name="Hossain M.Z."/>
            <person name="Ahmed R."/>
            <person name="Khan M.M."/>
            <person name="Islam R."/>
            <person name="Rashid M.M."/>
            <person name="Khan S.A."/>
            <person name="Rahman M.S."/>
            <person name="Alam M."/>
            <person name="Yahiya A.S."/>
            <person name="Khan M.S."/>
            <person name="Azam M.S."/>
            <person name="Haque T."/>
            <person name="Lashkar M.Z.H."/>
            <person name="Akhand A.I."/>
            <person name="Morshed G."/>
            <person name="Roy S."/>
            <person name="Uddin K.S."/>
            <person name="Rabeya T."/>
            <person name="Hossain A.S."/>
            <person name="Chowdhury A."/>
            <person name="Snigdha A.R."/>
            <person name="Mortoza M.S."/>
            <person name="Matin S.A."/>
            <person name="Hoque S.M.E."/>
            <person name="Islam M.K."/>
            <person name="Roy D.K."/>
            <person name="Haider R."/>
            <person name="Moosa M.M."/>
            <person name="Elias S.M."/>
            <person name="Hasan A.M."/>
            <person name="Jahan S."/>
            <person name="Shafiuddin M."/>
            <person name="Mahmood N."/>
            <person name="Shommy N.S."/>
        </authorList>
    </citation>
    <scope>NUCLEOTIDE SEQUENCE [LARGE SCALE GENOMIC DNA]</scope>
    <source>
        <strain evidence="2">cv. O-4</strain>
    </source>
</reference>
<accession>A0A1R3GNQ5</accession>
<organism evidence="1 2">
    <name type="scientific">Corchorus olitorius</name>
    <dbReference type="NCBI Taxonomy" id="93759"/>
    <lineage>
        <taxon>Eukaryota</taxon>
        <taxon>Viridiplantae</taxon>
        <taxon>Streptophyta</taxon>
        <taxon>Embryophyta</taxon>
        <taxon>Tracheophyta</taxon>
        <taxon>Spermatophyta</taxon>
        <taxon>Magnoliopsida</taxon>
        <taxon>eudicotyledons</taxon>
        <taxon>Gunneridae</taxon>
        <taxon>Pentapetalae</taxon>
        <taxon>rosids</taxon>
        <taxon>malvids</taxon>
        <taxon>Malvales</taxon>
        <taxon>Malvaceae</taxon>
        <taxon>Grewioideae</taxon>
        <taxon>Apeibeae</taxon>
        <taxon>Corchorus</taxon>
    </lineage>
</organism>
<evidence type="ECO:0000313" key="2">
    <source>
        <dbReference type="Proteomes" id="UP000187203"/>
    </source>
</evidence>